<dbReference type="SUPFAM" id="SSF55729">
    <property type="entry name" value="Acyl-CoA N-acyltransferases (Nat)"/>
    <property type="match status" value="1"/>
</dbReference>
<dbReference type="PANTHER" id="PTHR43877:SF1">
    <property type="entry name" value="ACETYLTRANSFERASE"/>
    <property type="match status" value="1"/>
</dbReference>
<protein>
    <submittedName>
        <fullName evidence="4">GNAT family N-acetyltransferase</fullName>
    </submittedName>
</protein>
<dbReference type="CDD" id="cd04301">
    <property type="entry name" value="NAT_SF"/>
    <property type="match status" value="1"/>
</dbReference>
<dbReference type="InterPro" id="IPR000182">
    <property type="entry name" value="GNAT_dom"/>
</dbReference>
<dbReference type="PROSITE" id="PS51186">
    <property type="entry name" value="GNAT"/>
    <property type="match status" value="1"/>
</dbReference>
<proteinExistence type="predicted"/>
<dbReference type="Gene3D" id="3.40.630.30">
    <property type="match status" value="1"/>
</dbReference>
<accession>A0ABS3LRY2</accession>
<dbReference type="EMBL" id="JAFVMF010000002">
    <property type="protein sequence ID" value="MBO1358650.1"/>
    <property type="molecule type" value="Genomic_DNA"/>
</dbReference>
<organism evidence="4 5">
    <name type="scientific">Acetobacter sacchari</name>
    <dbReference type="NCBI Taxonomy" id="2661687"/>
    <lineage>
        <taxon>Bacteria</taxon>
        <taxon>Pseudomonadati</taxon>
        <taxon>Pseudomonadota</taxon>
        <taxon>Alphaproteobacteria</taxon>
        <taxon>Acetobacterales</taxon>
        <taxon>Acetobacteraceae</taxon>
        <taxon>Acetobacter</taxon>
    </lineage>
</organism>
<gene>
    <name evidence="4" type="ORF">J2D73_02405</name>
</gene>
<evidence type="ECO:0000256" key="1">
    <source>
        <dbReference type="ARBA" id="ARBA00022679"/>
    </source>
</evidence>
<dbReference type="InterPro" id="IPR050832">
    <property type="entry name" value="Bact_Acetyltransf"/>
</dbReference>
<dbReference type="InterPro" id="IPR016181">
    <property type="entry name" value="Acyl_CoA_acyltransferase"/>
</dbReference>
<reference evidence="4 5" key="1">
    <citation type="submission" date="2021-03" db="EMBL/GenBank/DDBJ databases">
        <title>The complete genome sequence of Acetobacter sacchari TBRC 11175.</title>
        <authorList>
            <person name="Charoenyingcharoen P."/>
            <person name="Yukphan P."/>
        </authorList>
    </citation>
    <scope>NUCLEOTIDE SEQUENCE [LARGE SCALE GENOMIC DNA]</scope>
    <source>
        <strain evidence="4 5">TBRC 11175</strain>
    </source>
</reference>
<evidence type="ECO:0000313" key="5">
    <source>
        <dbReference type="Proteomes" id="UP000664771"/>
    </source>
</evidence>
<dbReference type="Proteomes" id="UP000664771">
    <property type="component" value="Unassembled WGS sequence"/>
</dbReference>
<keyword evidence="1" id="KW-0808">Transferase</keyword>
<feature type="domain" description="N-acetyltransferase" evidence="3">
    <location>
        <begin position="37"/>
        <end position="185"/>
    </location>
</feature>
<sequence>MEIATMPSKSPDWALHRLGGSPDQREHEITSLAQLLIEIVADNGSVGFLHPLSMETAREFWSAALDESDKGRRTILGAMEGANLVGTVSISISTPENQPHRAEIMKLMTRKSHARRGVATALMVAAEKVAVEHGRTHLTLDTAEQGGAGELYERLGYFRAGSIPDYALKPHGGLTATVIYWKLVGCESD</sequence>
<name>A0ABS3LRY2_9PROT</name>
<evidence type="ECO:0000256" key="2">
    <source>
        <dbReference type="ARBA" id="ARBA00023315"/>
    </source>
</evidence>
<dbReference type="PANTHER" id="PTHR43877">
    <property type="entry name" value="AMINOALKYLPHOSPHONATE N-ACETYLTRANSFERASE-RELATED-RELATED"/>
    <property type="match status" value="1"/>
</dbReference>
<evidence type="ECO:0000259" key="3">
    <source>
        <dbReference type="PROSITE" id="PS51186"/>
    </source>
</evidence>
<dbReference type="Pfam" id="PF00583">
    <property type="entry name" value="Acetyltransf_1"/>
    <property type="match status" value="1"/>
</dbReference>
<keyword evidence="2" id="KW-0012">Acyltransferase</keyword>
<evidence type="ECO:0000313" key="4">
    <source>
        <dbReference type="EMBL" id="MBO1358650.1"/>
    </source>
</evidence>
<dbReference type="RefSeq" id="WP_207879026.1">
    <property type="nucleotide sequence ID" value="NZ_JAFVMF010000002.1"/>
</dbReference>
<keyword evidence="5" id="KW-1185">Reference proteome</keyword>
<comment type="caution">
    <text evidence="4">The sequence shown here is derived from an EMBL/GenBank/DDBJ whole genome shotgun (WGS) entry which is preliminary data.</text>
</comment>